<accession>A0ABW5ITA9</accession>
<evidence type="ECO:0000313" key="2">
    <source>
        <dbReference type="Proteomes" id="UP001597468"/>
    </source>
</evidence>
<comment type="caution">
    <text evidence="1">The sequence shown here is derived from an EMBL/GenBank/DDBJ whole genome shotgun (WGS) entry which is preliminary data.</text>
</comment>
<keyword evidence="1" id="KW-0418">Kinase</keyword>
<keyword evidence="2" id="KW-1185">Reference proteome</keyword>
<dbReference type="NCBIfam" id="NF040656">
    <property type="entry name" value="GHMP_GYDIA"/>
    <property type="match status" value="1"/>
</dbReference>
<name>A0ABW5ITA9_9FLAO</name>
<dbReference type="Gene3D" id="3.30.230.10">
    <property type="match status" value="1"/>
</dbReference>
<dbReference type="EMBL" id="JBHULT010000006">
    <property type="protein sequence ID" value="MFD2516952.1"/>
    <property type="molecule type" value="Genomic_DNA"/>
</dbReference>
<dbReference type="SUPFAM" id="SSF54211">
    <property type="entry name" value="Ribosomal protein S5 domain 2-like"/>
    <property type="match status" value="1"/>
</dbReference>
<dbReference type="InterPro" id="IPR020568">
    <property type="entry name" value="Ribosomal_Su5_D2-typ_SF"/>
</dbReference>
<dbReference type="InterPro" id="IPR014721">
    <property type="entry name" value="Ribsml_uS5_D2-typ_fold_subgr"/>
</dbReference>
<proteinExistence type="predicted"/>
<reference evidence="2" key="1">
    <citation type="journal article" date="2019" name="Int. J. Syst. Evol. Microbiol.">
        <title>The Global Catalogue of Microorganisms (GCM) 10K type strain sequencing project: providing services to taxonomists for standard genome sequencing and annotation.</title>
        <authorList>
            <consortium name="The Broad Institute Genomics Platform"/>
            <consortium name="The Broad Institute Genome Sequencing Center for Infectious Disease"/>
            <person name="Wu L."/>
            <person name="Ma J."/>
        </authorList>
    </citation>
    <scope>NUCLEOTIDE SEQUENCE [LARGE SCALE GENOMIC DNA]</scope>
    <source>
        <strain evidence="2">KCTC 42585</strain>
    </source>
</reference>
<dbReference type="RefSeq" id="WP_380748532.1">
    <property type="nucleotide sequence ID" value="NZ_JBHULT010000006.1"/>
</dbReference>
<gene>
    <name evidence="1" type="ORF">ACFSTG_03525</name>
</gene>
<organism evidence="1 2">
    <name type="scientific">Salinimicrobium flavum</name>
    <dbReference type="NCBI Taxonomy" id="1737065"/>
    <lineage>
        <taxon>Bacteria</taxon>
        <taxon>Pseudomonadati</taxon>
        <taxon>Bacteroidota</taxon>
        <taxon>Flavobacteriia</taxon>
        <taxon>Flavobacteriales</taxon>
        <taxon>Flavobacteriaceae</taxon>
        <taxon>Salinimicrobium</taxon>
    </lineage>
</organism>
<dbReference type="GO" id="GO:0016301">
    <property type="term" value="F:kinase activity"/>
    <property type="evidence" value="ECO:0007669"/>
    <property type="project" value="UniProtKB-KW"/>
</dbReference>
<sequence>MHKFYSHGKLLITGEYVVLDGATALALPARLGQSLEVKKIEKQGIEWTSYNHEGEIWFEARISSEEILGSEQHEVKNEVRKRLVSLLREAAKKNPEKLSSKHGFEIITRTEFPLDWGLGSSSSLVANIAAWFEIDAYELQEKIFGGSGYDIAVALENSPVTYELTKSGRSVLTTSFDPPFSDQLFFVHLNRKQNSRESIDHYRKQPGEDISAAVEKISMLTHQVITCTSLTEFELLIEIHETIISKLVNLPKIKSALFPDFKGAIKSLGGWGGDFILATGGEDEKNYFREKGYKTILSYSEMIF</sequence>
<evidence type="ECO:0000313" key="1">
    <source>
        <dbReference type="EMBL" id="MFD2516952.1"/>
    </source>
</evidence>
<keyword evidence="1" id="KW-0808">Transferase</keyword>
<protein>
    <submittedName>
        <fullName evidence="1">GYDIA family GHMP kinase</fullName>
    </submittedName>
</protein>
<dbReference type="InterPro" id="IPR047765">
    <property type="entry name" value="GHMP_GYDIA-like"/>
</dbReference>
<dbReference type="Proteomes" id="UP001597468">
    <property type="component" value="Unassembled WGS sequence"/>
</dbReference>